<dbReference type="PANTHER" id="PTHR45694:SF18">
    <property type="entry name" value="GLUTAREDOXIN-1-RELATED"/>
    <property type="match status" value="1"/>
</dbReference>
<dbReference type="Pfam" id="PF00462">
    <property type="entry name" value="Glutaredoxin"/>
    <property type="match status" value="1"/>
</dbReference>
<evidence type="ECO:0000256" key="7">
    <source>
        <dbReference type="RuleBase" id="RU364065"/>
    </source>
</evidence>
<dbReference type="InterPro" id="IPR002109">
    <property type="entry name" value="Glutaredoxin"/>
</dbReference>
<evidence type="ECO:0000256" key="1">
    <source>
        <dbReference type="ARBA" id="ARBA00002549"/>
    </source>
</evidence>
<dbReference type="InterPro" id="IPR014025">
    <property type="entry name" value="Glutaredoxin_subgr"/>
</dbReference>
<reference evidence="10" key="1">
    <citation type="journal article" date="2019" name="Int. J. Syst. Evol. Microbiol.">
        <title>The Global Catalogue of Microorganisms (GCM) 10K type strain sequencing project: providing services to taxonomists for standard genome sequencing and annotation.</title>
        <authorList>
            <consortium name="The Broad Institute Genomics Platform"/>
            <consortium name="The Broad Institute Genome Sequencing Center for Infectious Disease"/>
            <person name="Wu L."/>
            <person name="Ma J."/>
        </authorList>
    </citation>
    <scope>NUCLEOTIDE SEQUENCE [LARGE SCALE GENOMIC DNA]</scope>
    <source>
        <strain evidence="10">NBRC 102146</strain>
    </source>
</reference>
<gene>
    <name evidence="9" type="primary">grxC</name>
    <name evidence="9" type="ORF">GCM10007925_07040</name>
</gene>
<keyword evidence="4 7" id="KW-0249">Electron transport</keyword>
<evidence type="ECO:0000256" key="6">
    <source>
        <dbReference type="ARBA" id="ARBA00023284"/>
    </source>
</evidence>
<protein>
    <recommendedName>
        <fullName evidence="7">Glutaredoxin</fullName>
    </recommendedName>
</protein>
<evidence type="ECO:0000313" key="10">
    <source>
        <dbReference type="Proteomes" id="UP001156703"/>
    </source>
</evidence>
<sequence>MSYLGPKPDQETRPVAKVEMYLKSTCPYCIRADHLLRGKGIEAVTYNIDAGGPKRDEMIERSGRMTVPQIFIDGRHVGGCDDLFELERAGKLDSLLAA</sequence>
<dbReference type="EMBL" id="BSOO01000005">
    <property type="protein sequence ID" value="GLR46993.1"/>
    <property type="molecule type" value="Genomic_DNA"/>
</dbReference>
<evidence type="ECO:0000256" key="2">
    <source>
        <dbReference type="ARBA" id="ARBA00007787"/>
    </source>
</evidence>
<dbReference type="PANTHER" id="PTHR45694">
    <property type="entry name" value="GLUTAREDOXIN 2"/>
    <property type="match status" value="1"/>
</dbReference>
<dbReference type="Gene3D" id="3.40.30.10">
    <property type="entry name" value="Glutaredoxin"/>
    <property type="match status" value="1"/>
</dbReference>
<dbReference type="SUPFAM" id="SSF52833">
    <property type="entry name" value="Thioredoxin-like"/>
    <property type="match status" value="1"/>
</dbReference>
<dbReference type="InterPro" id="IPR036249">
    <property type="entry name" value="Thioredoxin-like_sf"/>
</dbReference>
<dbReference type="Proteomes" id="UP001156703">
    <property type="component" value="Unassembled WGS sequence"/>
</dbReference>
<dbReference type="InterPro" id="IPR011900">
    <property type="entry name" value="GRX_bact"/>
</dbReference>
<keyword evidence="3 7" id="KW-0813">Transport</keyword>
<keyword evidence="7" id="KW-0963">Cytoplasm</keyword>
<feature type="domain" description="Glutaredoxin" evidence="8">
    <location>
        <begin position="18"/>
        <end position="77"/>
    </location>
</feature>
<keyword evidence="10" id="KW-1185">Reference proteome</keyword>
<evidence type="ECO:0000259" key="8">
    <source>
        <dbReference type="Pfam" id="PF00462"/>
    </source>
</evidence>
<comment type="similarity">
    <text evidence="2 7">Belongs to the glutaredoxin family.</text>
</comment>
<keyword evidence="5" id="KW-1015">Disulfide bond</keyword>
<dbReference type="PROSITE" id="PS00195">
    <property type="entry name" value="GLUTAREDOXIN_1"/>
    <property type="match status" value="1"/>
</dbReference>
<evidence type="ECO:0000256" key="5">
    <source>
        <dbReference type="ARBA" id="ARBA00023157"/>
    </source>
</evidence>
<evidence type="ECO:0000256" key="4">
    <source>
        <dbReference type="ARBA" id="ARBA00022982"/>
    </source>
</evidence>
<proteinExistence type="inferred from homology"/>
<dbReference type="PRINTS" id="PR00160">
    <property type="entry name" value="GLUTAREDOXIN"/>
</dbReference>
<keyword evidence="6 7" id="KW-0676">Redox-active center</keyword>
<evidence type="ECO:0000313" key="9">
    <source>
        <dbReference type="EMBL" id="GLR46993.1"/>
    </source>
</evidence>
<organism evidence="9 10">
    <name type="scientific">Sphingomonas astaxanthinifaciens DSM 22298</name>
    <dbReference type="NCBI Taxonomy" id="1123267"/>
    <lineage>
        <taxon>Bacteria</taxon>
        <taxon>Pseudomonadati</taxon>
        <taxon>Pseudomonadota</taxon>
        <taxon>Alphaproteobacteria</taxon>
        <taxon>Sphingomonadales</taxon>
        <taxon>Sphingomonadaceae</taxon>
        <taxon>Sphingomonas</taxon>
    </lineage>
</organism>
<comment type="function">
    <text evidence="1 7">Has a glutathione-disulfide oxidoreductase activity in the presence of NADPH and glutathione reductase. Reduces low molecular weight disulfides and proteins.</text>
</comment>
<comment type="caution">
    <text evidence="9">The sequence shown here is derived from an EMBL/GenBank/DDBJ whole genome shotgun (WGS) entry which is preliminary data.</text>
</comment>
<evidence type="ECO:0000256" key="3">
    <source>
        <dbReference type="ARBA" id="ARBA00022448"/>
    </source>
</evidence>
<dbReference type="CDD" id="cd03418">
    <property type="entry name" value="GRX_GRXb_1_3_like"/>
    <property type="match status" value="1"/>
</dbReference>
<accession>A0ABQ5Z2J7</accession>
<name>A0ABQ5Z2J7_9SPHN</name>
<dbReference type="InterPro" id="IPR011767">
    <property type="entry name" value="GLR_AS"/>
</dbReference>
<dbReference type="PROSITE" id="PS51354">
    <property type="entry name" value="GLUTAREDOXIN_2"/>
    <property type="match status" value="1"/>
</dbReference>
<dbReference type="NCBIfam" id="TIGR02181">
    <property type="entry name" value="GRX_bact"/>
    <property type="match status" value="1"/>
</dbReference>